<comment type="caution">
    <text evidence="2">The sequence shown here is derived from an EMBL/GenBank/DDBJ whole genome shotgun (WGS) entry which is preliminary data.</text>
</comment>
<dbReference type="Proteomes" id="UP001516400">
    <property type="component" value="Unassembled WGS sequence"/>
</dbReference>
<proteinExistence type="predicted"/>
<evidence type="ECO:0000313" key="3">
    <source>
        <dbReference type="Proteomes" id="UP001516400"/>
    </source>
</evidence>
<evidence type="ECO:0000313" key="2">
    <source>
        <dbReference type="EMBL" id="KAL3268689.1"/>
    </source>
</evidence>
<dbReference type="EMBL" id="JABFTP020000021">
    <property type="protein sequence ID" value="KAL3268689.1"/>
    <property type="molecule type" value="Genomic_DNA"/>
</dbReference>
<dbReference type="AlphaFoldDB" id="A0ABD2MQI1"/>
<dbReference type="Pfam" id="PF13843">
    <property type="entry name" value="DDE_Tnp_1_7"/>
    <property type="match status" value="1"/>
</dbReference>
<dbReference type="InterPro" id="IPR029526">
    <property type="entry name" value="PGBD"/>
</dbReference>
<reference evidence="2 3" key="1">
    <citation type="journal article" date="2021" name="BMC Biol.">
        <title>Horizontally acquired antibacterial genes associated with adaptive radiation of ladybird beetles.</title>
        <authorList>
            <person name="Li H.S."/>
            <person name="Tang X.F."/>
            <person name="Huang Y.H."/>
            <person name="Xu Z.Y."/>
            <person name="Chen M.L."/>
            <person name="Du X.Y."/>
            <person name="Qiu B.Y."/>
            <person name="Chen P.T."/>
            <person name="Zhang W."/>
            <person name="Slipinski A."/>
            <person name="Escalona H.E."/>
            <person name="Waterhouse R.M."/>
            <person name="Zwick A."/>
            <person name="Pang H."/>
        </authorList>
    </citation>
    <scope>NUCLEOTIDE SEQUENCE [LARGE SCALE GENOMIC DNA]</scope>
    <source>
        <strain evidence="2">SYSU2018</strain>
    </source>
</reference>
<feature type="domain" description="PiggyBac transposable element-derived protein" evidence="1">
    <location>
        <begin position="1"/>
        <end position="125"/>
    </location>
</feature>
<dbReference type="PANTHER" id="PTHR46599:SF3">
    <property type="entry name" value="PIGGYBAC TRANSPOSABLE ELEMENT-DERIVED PROTEIN 4"/>
    <property type="match status" value="1"/>
</dbReference>
<organism evidence="2 3">
    <name type="scientific">Cryptolaemus montrouzieri</name>
    <dbReference type="NCBI Taxonomy" id="559131"/>
    <lineage>
        <taxon>Eukaryota</taxon>
        <taxon>Metazoa</taxon>
        <taxon>Ecdysozoa</taxon>
        <taxon>Arthropoda</taxon>
        <taxon>Hexapoda</taxon>
        <taxon>Insecta</taxon>
        <taxon>Pterygota</taxon>
        <taxon>Neoptera</taxon>
        <taxon>Endopterygota</taxon>
        <taxon>Coleoptera</taxon>
        <taxon>Polyphaga</taxon>
        <taxon>Cucujiformia</taxon>
        <taxon>Coccinelloidea</taxon>
        <taxon>Coccinellidae</taxon>
        <taxon>Scymninae</taxon>
        <taxon>Scymnini</taxon>
        <taxon>Cryptolaemus</taxon>
    </lineage>
</organism>
<evidence type="ECO:0000259" key="1">
    <source>
        <dbReference type="Pfam" id="PF13843"/>
    </source>
</evidence>
<accession>A0ABD2MQI1</accession>
<keyword evidence="3" id="KW-1185">Reference proteome</keyword>
<dbReference type="PANTHER" id="PTHR46599">
    <property type="entry name" value="PIGGYBAC TRANSPOSABLE ELEMENT-DERIVED PROTEIN 4"/>
    <property type="match status" value="1"/>
</dbReference>
<gene>
    <name evidence="2" type="ORF">HHI36_007792</name>
</gene>
<protein>
    <recommendedName>
        <fullName evidence="1">PiggyBac transposable element-derived protein domain-containing protein</fullName>
    </recommendedName>
</protein>
<name>A0ABD2MQI1_9CUCU</name>
<sequence length="125" mass="14527">MVEKYLNMGYCVYFDQSIFYPINWQTALLRAELFAKIANTIQKNYEKDREMATGEYEYARSGDISAFKWKDRGKKSAIVASSFHDASASVKVTRNNKNGQKEHVNCPESISDYNKYMSRVNRLDQ</sequence>